<dbReference type="EMBL" id="MU155234">
    <property type="protein sequence ID" value="KAF9478453.1"/>
    <property type="molecule type" value="Genomic_DNA"/>
</dbReference>
<dbReference type="GO" id="GO:0005634">
    <property type="term" value="C:nucleus"/>
    <property type="evidence" value="ECO:0007669"/>
    <property type="project" value="TreeGrafter"/>
</dbReference>
<evidence type="ECO:0008006" key="5">
    <source>
        <dbReference type="Google" id="ProtNLM"/>
    </source>
</evidence>
<reference evidence="3" key="1">
    <citation type="submission" date="2020-11" db="EMBL/GenBank/DDBJ databases">
        <authorList>
            <consortium name="DOE Joint Genome Institute"/>
            <person name="Ahrendt S."/>
            <person name="Riley R."/>
            <person name="Andreopoulos W."/>
            <person name="Labutti K."/>
            <person name="Pangilinan J."/>
            <person name="Ruiz-Duenas F.J."/>
            <person name="Barrasa J.M."/>
            <person name="Sanchez-Garcia M."/>
            <person name="Camarero S."/>
            <person name="Miyauchi S."/>
            <person name="Serrano A."/>
            <person name="Linde D."/>
            <person name="Babiker R."/>
            <person name="Drula E."/>
            <person name="Ayuso-Fernandez I."/>
            <person name="Pacheco R."/>
            <person name="Padilla G."/>
            <person name="Ferreira P."/>
            <person name="Barriuso J."/>
            <person name="Kellner H."/>
            <person name="Castanera R."/>
            <person name="Alfaro M."/>
            <person name="Ramirez L."/>
            <person name="Pisabarro A.G."/>
            <person name="Kuo A."/>
            <person name="Tritt A."/>
            <person name="Lipzen A."/>
            <person name="He G."/>
            <person name="Yan M."/>
            <person name="Ng V."/>
            <person name="Cullen D."/>
            <person name="Martin F."/>
            <person name="Rosso M.-N."/>
            <person name="Henrissat B."/>
            <person name="Hibbett D."/>
            <person name="Martinez A.T."/>
            <person name="Grigoriev I.V."/>
        </authorList>
    </citation>
    <scope>NUCLEOTIDE SEQUENCE</scope>
    <source>
        <strain evidence="3">CIRM-BRFM 674</strain>
    </source>
</reference>
<gene>
    <name evidence="3" type="ORF">BDN70DRAFT_933402</name>
</gene>
<dbReference type="Gene3D" id="3.40.50.150">
    <property type="entry name" value="Vaccinia Virus protein VP39"/>
    <property type="match status" value="1"/>
</dbReference>
<name>A0A9P5Z0H6_9AGAR</name>
<dbReference type="CDD" id="cd02440">
    <property type="entry name" value="AdoMet_MTases"/>
    <property type="match status" value="1"/>
</dbReference>
<organism evidence="3 4">
    <name type="scientific">Pholiota conissans</name>
    <dbReference type="NCBI Taxonomy" id="109636"/>
    <lineage>
        <taxon>Eukaryota</taxon>
        <taxon>Fungi</taxon>
        <taxon>Dikarya</taxon>
        <taxon>Basidiomycota</taxon>
        <taxon>Agaricomycotina</taxon>
        <taxon>Agaricomycetes</taxon>
        <taxon>Agaricomycetidae</taxon>
        <taxon>Agaricales</taxon>
        <taxon>Agaricineae</taxon>
        <taxon>Strophariaceae</taxon>
        <taxon>Pholiota</taxon>
    </lineage>
</organism>
<evidence type="ECO:0000256" key="1">
    <source>
        <dbReference type="ARBA" id="ARBA00022603"/>
    </source>
</evidence>
<dbReference type="PANTHER" id="PTHR13393">
    <property type="entry name" value="SAM-DEPENDENT METHYLTRANSFERASE"/>
    <property type="match status" value="1"/>
</dbReference>
<keyword evidence="2" id="KW-0808">Transferase</keyword>
<dbReference type="GO" id="GO:0070475">
    <property type="term" value="P:rRNA base methylation"/>
    <property type="evidence" value="ECO:0007669"/>
    <property type="project" value="TreeGrafter"/>
</dbReference>
<dbReference type="GO" id="GO:0008168">
    <property type="term" value="F:methyltransferase activity"/>
    <property type="evidence" value="ECO:0007669"/>
    <property type="project" value="UniProtKB-KW"/>
</dbReference>
<sequence length="452" mass="50486">MHPRNPYKTPPDFSALADAYEALRPYLISGGKSIDFKDAEAQRRLTEAIMYRDFSINLHIPLNRLCPPVPNRLNYVLWIQDIIRAHTLVLESHSRIVRGIDIGTGASAIYPFLACKLEPDWRMVGTELDEDSYASAQQNVTTNDLESRIEIRKADIDSPILFPLEHDVHFDFTMCNPPFYTSAKEVMELAEEKELPPNAVCTGADIEMIYSGGGEAGFVGRMVEESMRFKTKCKWYTSMLGKMSSILSIVKLLHDNSVTVALTLASSLLLTTSKITNYAITEFVQGQTRRWAIAWSFTDTHLPDPIARIASISSTHALYPVLPPRNTLVQPFACAESVLREVLDETIRSLDLDGMQVTAKEALFFVEAEANTWSRSARRGRKRPAQSEGASESTAISTYPALTCSLRTISESPQGSGSIEYQWIFGKDRALFESFTSHVSRKAGARIKARSS</sequence>
<protein>
    <recommendedName>
        <fullName evidence="5">U6 small nuclear RNA (adenine-(43)-N(6))-methyltransferase</fullName>
    </recommendedName>
</protein>
<dbReference type="InterPro" id="IPR029063">
    <property type="entry name" value="SAM-dependent_MTases_sf"/>
</dbReference>
<evidence type="ECO:0000313" key="4">
    <source>
        <dbReference type="Proteomes" id="UP000807469"/>
    </source>
</evidence>
<dbReference type="SUPFAM" id="SSF53335">
    <property type="entry name" value="S-adenosyl-L-methionine-dependent methyltransferases"/>
    <property type="match status" value="1"/>
</dbReference>
<evidence type="ECO:0000256" key="2">
    <source>
        <dbReference type="ARBA" id="ARBA00022679"/>
    </source>
</evidence>
<keyword evidence="1" id="KW-0489">Methyltransferase</keyword>
<dbReference type="InterPro" id="IPR010286">
    <property type="entry name" value="METTL16/RlmF"/>
</dbReference>
<proteinExistence type="predicted"/>
<dbReference type="PANTHER" id="PTHR13393:SF0">
    <property type="entry name" value="RNA N6-ADENOSINE-METHYLTRANSFERASE METTL16"/>
    <property type="match status" value="1"/>
</dbReference>
<evidence type="ECO:0000313" key="3">
    <source>
        <dbReference type="EMBL" id="KAF9478453.1"/>
    </source>
</evidence>
<keyword evidence="4" id="KW-1185">Reference proteome</keyword>
<dbReference type="OrthoDB" id="514248at2759"/>
<dbReference type="Proteomes" id="UP000807469">
    <property type="component" value="Unassembled WGS sequence"/>
</dbReference>
<accession>A0A9P5Z0H6</accession>
<comment type="caution">
    <text evidence="3">The sequence shown here is derived from an EMBL/GenBank/DDBJ whole genome shotgun (WGS) entry which is preliminary data.</text>
</comment>
<dbReference type="AlphaFoldDB" id="A0A9P5Z0H6"/>
<dbReference type="Pfam" id="PF05971">
    <property type="entry name" value="Methyltransf_10"/>
    <property type="match status" value="1"/>
</dbReference>